<keyword evidence="2" id="KW-1185">Reference proteome</keyword>
<dbReference type="EMBL" id="MUGV01000031">
    <property type="protein sequence ID" value="OXA77048.1"/>
    <property type="molecule type" value="Genomic_DNA"/>
</dbReference>
<evidence type="ECO:0000313" key="1">
    <source>
        <dbReference type="EMBL" id="OXA77048.1"/>
    </source>
</evidence>
<organism evidence="1 2">
    <name type="scientific">Flavobacterium frigidimaris</name>
    <dbReference type="NCBI Taxonomy" id="262320"/>
    <lineage>
        <taxon>Bacteria</taxon>
        <taxon>Pseudomonadati</taxon>
        <taxon>Bacteroidota</taxon>
        <taxon>Flavobacteriia</taxon>
        <taxon>Flavobacteriales</taxon>
        <taxon>Flavobacteriaceae</taxon>
        <taxon>Flavobacterium</taxon>
    </lineage>
</organism>
<proteinExistence type="predicted"/>
<comment type="caution">
    <text evidence="1">The sequence shown here is derived from an EMBL/GenBank/DDBJ whole genome shotgun (WGS) entry which is preliminary data.</text>
</comment>
<evidence type="ECO:0000313" key="2">
    <source>
        <dbReference type="Proteomes" id="UP000198382"/>
    </source>
</evidence>
<gene>
    <name evidence="1" type="ORF">B0A65_17225</name>
</gene>
<protein>
    <submittedName>
        <fullName evidence="1">Uncharacterized protein</fullName>
    </submittedName>
</protein>
<name>A0ABX4BMS4_FLAFR</name>
<accession>A0ABX4BMS4</accession>
<reference evidence="1 2" key="1">
    <citation type="submission" date="2016-11" db="EMBL/GenBank/DDBJ databases">
        <title>Whole genomes of Flavobacteriaceae.</title>
        <authorList>
            <person name="Stine C."/>
            <person name="Li C."/>
            <person name="Tadesse D."/>
        </authorList>
    </citation>
    <scope>NUCLEOTIDE SEQUENCE [LARGE SCALE GENOMIC DNA]</scope>
    <source>
        <strain evidence="1 2">DSM 15937</strain>
    </source>
</reference>
<sequence length="67" mass="8053">MKFQFRYLVKFLLKLKSRIPISLAFLNREIPSLSRANLVVVRSNYLKNQEDISYFSHNKQADKKDEY</sequence>
<dbReference type="Proteomes" id="UP000198382">
    <property type="component" value="Unassembled WGS sequence"/>
</dbReference>